<dbReference type="RefSeq" id="WP_202104835.1">
    <property type="nucleotide sequence ID" value="NZ_JAERTY010000012.1"/>
</dbReference>
<dbReference type="Proteomes" id="UP000625283">
    <property type="component" value="Unassembled WGS sequence"/>
</dbReference>
<evidence type="ECO:0000313" key="2">
    <source>
        <dbReference type="Proteomes" id="UP000625283"/>
    </source>
</evidence>
<gene>
    <name evidence="1" type="ORF">JKG61_20250</name>
</gene>
<evidence type="ECO:0008006" key="3">
    <source>
        <dbReference type="Google" id="ProtNLM"/>
    </source>
</evidence>
<name>A0ABS1R8Q7_9SPHI</name>
<dbReference type="Pfam" id="PF18742">
    <property type="entry name" value="DpnII-MboI"/>
    <property type="match status" value="1"/>
</dbReference>
<protein>
    <recommendedName>
        <fullName evidence="3">Restriction endonuclease</fullName>
    </recommendedName>
</protein>
<reference evidence="1 2" key="1">
    <citation type="submission" date="2021-01" db="EMBL/GenBank/DDBJ databases">
        <title>C459-1 draft genome sequence.</title>
        <authorList>
            <person name="Zhang X.-F."/>
        </authorList>
    </citation>
    <scope>NUCLEOTIDE SEQUENCE [LARGE SCALE GENOMIC DNA]</scope>
    <source>
        <strain evidence="2">C459-1</strain>
    </source>
</reference>
<keyword evidence="2" id="KW-1185">Reference proteome</keyword>
<proteinExistence type="predicted"/>
<evidence type="ECO:0000313" key="1">
    <source>
        <dbReference type="EMBL" id="MBL1411102.1"/>
    </source>
</evidence>
<comment type="caution">
    <text evidence="1">The sequence shown here is derived from an EMBL/GenBank/DDBJ whole genome shotgun (WGS) entry which is preliminary data.</text>
</comment>
<organism evidence="1 2">
    <name type="scientific">Sphingobacterium faecale</name>
    <dbReference type="NCBI Taxonomy" id="2803775"/>
    <lineage>
        <taxon>Bacteria</taxon>
        <taxon>Pseudomonadati</taxon>
        <taxon>Bacteroidota</taxon>
        <taxon>Sphingobacteriia</taxon>
        <taxon>Sphingobacteriales</taxon>
        <taxon>Sphingobacteriaceae</taxon>
        <taxon>Sphingobacterium</taxon>
    </lineage>
</organism>
<dbReference type="EMBL" id="JAERTY010000012">
    <property type="protein sequence ID" value="MBL1411102.1"/>
    <property type="molecule type" value="Genomic_DNA"/>
</dbReference>
<accession>A0ABS1R8Q7</accession>
<sequence length="279" mass="32823">MSLDVSTYQEQKIKSIIAEMQTIYLDIQIREEVTSKREIDYEFDIRTEQLEDEFCTLAQSVYIISSAYIESKKMQNYYSDFANDLKFYLINKSNLLSSSYHEESGEIYSEFINKLWRYLLAFPAFDGNNEKILKRSGLHYLENILESTAFIVKELGIKPKKETEVYNGIKFIVQATFPNTHSPDISFIKTAKHYVPDVLIPSLNVAIEYKFARSLKRLTNTMDEILIDVKGYDNNPTYKIFYAVFYVKAGILSPKRFHEIWKEKEFPENWKPIFVEAEM</sequence>